<feature type="coiled-coil region" evidence="1">
    <location>
        <begin position="208"/>
        <end position="235"/>
    </location>
</feature>
<protein>
    <submittedName>
        <fullName evidence="2">Uncharacterized protein</fullName>
    </submittedName>
</protein>
<evidence type="ECO:0000256" key="1">
    <source>
        <dbReference type="SAM" id="Coils"/>
    </source>
</evidence>
<reference evidence="3" key="1">
    <citation type="journal article" date="2017" name="Nat. Microbiol.">
        <title>Global analysis of biosynthetic gene clusters reveals vast potential of secondary metabolite production in Penicillium species.</title>
        <authorList>
            <person name="Nielsen J.C."/>
            <person name="Grijseels S."/>
            <person name="Prigent S."/>
            <person name="Ji B."/>
            <person name="Dainat J."/>
            <person name="Nielsen K.F."/>
            <person name="Frisvad J.C."/>
            <person name="Workman M."/>
            <person name="Nielsen J."/>
        </authorList>
    </citation>
    <scope>NUCLEOTIDE SEQUENCE [LARGE SCALE GENOMIC DNA]</scope>
    <source>
        <strain evidence="3">IBT 4502</strain>
    </source>
</reference>
<name>A0A1V6N5K6_PENPO</name>
<dbReference type="Proteomes" id="UP000191408">
    <property type="component" value="Unassembled WGS sequence"/>
</dbReference>
<organism evidence="2 3">
    <name type="scientific">Penicillium polonicum</name>
    <dbReference type="NCBI Taxonomy" id="60169"/>
    <lineage>
        <taxon>Eukaryota</taxon>
        <taxon>Fungi</taxon>
        <taxon>Dikarya</taxon>
        <taxon>Ascomycota</taxon>
        <taxon>Pezizomycotina</taxon>
        <taxon>Eurotiomycetes</taxon>
        <taxon>Eurotiomycetidae</taxon>
        <taxon>Eurotiales</taxon>
        <taxon>Aspergillaceae</taxon>
        <taxon>Penicillium</taxon>
    </lineage>
</organism>
<dbReference type="STRING" id="60169.A0A1V6N5K6"/>
<comment type="caution">
    <text evidence="2">The sequence shown here is derived from an EMBL/GenBank/DDBJ whole genome shotgun (WGS) entry which is preliminary data.</text>
</comment>
<evidence type="ECO:0000313" key="2">
    <source>
        <dbReference type="EMBL" id="OQD60008.1"/>
    </source>
</evidence>
<proteinExistence type="predicted"/>
<dbReference type="EMBL" id="MDYM01000033">
    <property type="protein sequence ID" value="OQD60008.1"/>
    <property type="molecule type" value="Genomic_DNA"/>
</dbReference>
<dbReference type="OrthoDB" id="4368112at2759"/>
<sequence>MPPKPSPHKRRVPILRKHTWCITCLRVSVKDWDEESMAAFRPFVVKCHAATYDGKNCLHCNHLHKVCEPVSEGLEGNRYELLSVLSWAEQFWTNSDDGFGIDPDDDSVVFSLGHSLVIAVAAALRHLVASFDNFVKSHCRAHSFTGTNVAQETKDAYAQWVANRVPLLARPVSVPVTAPEWEKLAGEVPSTQHLRVMKESARSWYTGIVAFRQDVEELVAEAEALRLRQEQLRKLYVFSMRRVQPTCIFMEDRLDMLAVLGREEVGQVLEKAKGQERLLALSIAASGSRITIHFPTKSGDLQATGTRC</sequence>
<keyword evidence="1" id="KW-0175">Coiled coil</keyword>
<dbReference type="AlphaFoldDB" id="A0A1V6N5K6"/>
<gene>
    <name evidence="2" type="ORF">PENPOL_c033G01221</name>
</gene>
<evidence type="ECO:0000313" key="3">
    <source>
        <dbReference type="Proteomes" id="UP000191408"/>
    </source>
</evidence>
<accession>A0A1V6N5K6</accession>
<keyword evidence="3" id="KW-1185">Reference proteome</keyword>